<dbReference type="Proteomes" id="UP000241206">
    <property type="component" value="Unassembled WGS sequence"/>
</dbReference>
<keyword evidence="2" id="KW-1185">Reference proteome</keyword>
<dbReference type="EMBL" id="PHHF01000025">
    <property type="protein sequence ID" value="PTD25352.1"/>
    <property type="molecule type" value="Genomic_DNA"/>
</dbReference>
<proteinExistence type="predicted"/>
<name>A0A2T4I5G0_9SPHN</name>
<dbReference type="AlphaFoldDB" id="A0A2T4I5G0"/>
<protein>
    <recommendedName>
        <fullName evidence="3">Apea-like HEPN domain-containing protein</fullName>
    </recommendedName>
</protein>
<evidence type="ECO:0000313" key="1">
    <source>
        <dbReference type="EMBL" id="PTD25352.1"/>
    </source>
</evidence>
<evidence type="ECO:0000313" key="2">
    <source>
        <dbReference type="Proteomes" id="UP000241206"/>
    </source>
</evidence>
<gene>
    <name evidence="1" type="ORF">CV103_05950</name>
</gene>
<comment type="caution">
    <text evidence="1">The sequence shown here is derived from an EMBL/GenBank/DDBJ whole genome shotgun (WGS) entry which is preliminary data.</text>
</comment>
<reference evidence="1 2" key="1">
    <citation type="submission" date="2017-11" db="EMBL/GenBank/DDBJ databases">
        <title>Sphingomonas oleivorans sp. nov., isolated from oil-contaminated soil.</title>
        <authorList>
            <person name="Wang L."/>
            <person name="Chen L."/>
        </authorList>
    </citation>
    <scope>NUCLEOTIDE SEQUENCE [LARGE SCALE GENOMIC DNA]</scope>
    <source>
        <strain evidence="1 2">K101</strain>
    </source>
</reference>
<accession>A0A2T4I5G0</accession>
<sequence length="152" mass="17520">MNRWEGWPQDEALRNLLLGYFLNFARLEFAMKAGGFGAIQYGAYQPSWRAFKEAMRGQPLPDGLKAAHQYLWDSPPNKQTDRHEWRPIEPRDDWAFVIDCVKTVRNNLFHGGKIPFRPNRDPELISQCDRILLALVAHGPEDVARQFEVAAA</sequence>
<evidence type="ECO:0008006" key="3">
    <source>
        <dbReference type="Google" id="ProtNLM"/>
    </source>
</evidence>
<organism evidence="1 2">
    <name type="scientific">Edaphosphingomonas fennica</name>
    <dbReference type="NCBI Taxonomy" id="114404"/>
    <lineage>
        <taxon>Bacteria</taxon>
        <taxon>Pseudomonadati</taxon>
        <taxon>Pseudomonadota</taxon>
        <taxon>Alphaproteobacteria</taxon>
        <taxon>Sphingomonadales</taxon>
        <taxon>Rhizorhabdaceae</taxon>
        <taxon>Edaphosphingomonas</taxon>
    </lineage>
</organism>
<dbReference type="RefSeq" id="WP_107394300.1">
    <property type="nucleotide sequence ID" value="NZ_PHHF01000025.1"/>
</dbReference>